<name>H5Y422_9FIRM</name>
<sequence length="192" mass="22191">MAKSLPPSKQRFTYGDYLTWPEDERWELLNGIAYNMTPAPSRKHQEISGQLHTLFNNYLKGKPCRVYAAPFDVRLPQMQESDEQISTVVQPDIVVVYDKNKLDDRGCQGSPDLVVEITSPSTFQKDLKEKFNLYERAGILEYWIVYPEQNTLAVFHLTNEGKYSRPEVYTEQDSMIVGIFADLIIELQDVFS</sequence>
<dbReference type="OrthoDB" id="9798254at2"/>
<dbReference type="Gene3D" id="3.90.1570.10">
    <property type="entry name" value="tt1808, chain A"/>
    <property type="match status" value="1"/>
</dbReference>
<dbReference type="Proteomes" id="UP000005104">
    <property type="component" value="Chromosome"/>
</dbReference>
<keyword evidence="3" id="KW-1185">Reference proteome</keyword>
<evidence type="ECO:0000259" key="1">
    <source>
        <dbReference type="Pfam" id="PF05685"/>
    </source>
</evidence>
<dbReference type="InterPro" id="IPR012296">
    <property type="entry name" value="Nuclease_put_TT1808"/>
</dbReference>
<dbReference type="CDD" id="cd06260">
    <property type="entry name" value="DUF820-like"/>
    <property type="match status" value="1"/>
</dbReference>
<evidence type="ECO:0000313" key="3">
    <source>
        <dbReference type="Proteomes" id="UP000005104"/>
    </source>
</evidence>
<dbReference type="Pfam" id="PF05685">
    <property type="entry name" value="Uma2"/>
    <property type="match status" value="1"/>
</dbReference>
<dbReference type="PANTHER" id="PTHR36558">
    <property type="entry name" value="GLR1098 PROTEIN"/>
    <property type="match status" value="1"/>
</dbReference>
<dbReference type="RefSeq" id="WP_007783634.1">
    <property type="nucleotide sequence ID" value="NZ_CM001441.1"/>
</dbReference>
<dbReference type="InterPro" id="IPR011335">
    <property type="entry name" value="Restrct_endonuc-II-like"/>
</dbReference>
<proteinExistence type="predicted"/>
<dbReference type="HOGENOM" id="CLU_076312_0_2_9"/>
<dbReference type="InterPro" id="IPR008538">
    <property type="entry name" value="Uma2"/>
</dbReference>
<organism evidence="2 3">
    <name type="scientific">Desulfosporosinus youngiae DSM 17734</name>
    <dbReference type="NCBI Taxonomy" id="768710"/>
    <lineage>
        <taxon>Bacteria</taxon>
        <taxon>Bacillati</taxon>
        <taxon>Bacillota</taxon>
        <taxon>Clostridia</taxon>
        <taxon>Eubacteriales</taxon>
        <taxon>Desulfitobacteriaceae</taxon>
        <taxon>Desulfosporosinus</taxon>
    </lineage>
</organism>
<feature type="domain" description="Putative restriction endonuclease" evidence="1">
    <location>
        <begin position="16"/>
        <end position="178"/>
    </location>
</feature>
<dbReference type="SUPFAM" id="SSF52980">
    <property type="entry name" value="Restriction endonuclease-like"/>
    <property type="match status" value="1"/>
</dbReference>
<dbReference type="AlphaFoldDB" id="H5Y422"/>
<dbReference type="eggNOG" id="COG4636">
    <property type="taxonomic scope" value="Bacteria"/>
</dbReference>
<protein>
    <recommendedName>
        <fullName evidence="1">Putative restriction endonuclease domain-containing protein</fullName>
    </recommendedName>
</protein>
<reference evidence="2 3" key="1">
    <citation type="submission" date="2011-11" db="EMBL/GenBank/DDBJ databases">
        <title>The Noncontiguous Finished genome of Desulfosporosinus youngiae DSM 17734.</title>
        <authorList>
            <consortium name="US DOE Joint Genome Institute (JGI-PGF)"/>
            <person name="Lucas S."/>
            <person name="Han J."/>
            <person name="Lapidus A."/>
            <person name="Cheng J.-F."/>
            <person name="Goodwin L."/>
            <person name="Pitluck S."/>
            <person name="Peters L."/>
            <person name="Ovchinnikova G."/>
            <person name="Lu M."/>
            <person name="Land M.L."/>
            <person name="Hauser L."/>
            <person name="Pester M."/>
            <person name="Spring S."/>
            <person name="Ollivier B."/>
            <person name="Rattei T."/>
            <person name="Klenk H.-P."/>
            <person name="Wagner M."/>
            <person name="Loy A."/>
            <person name="Woyke T.J."/>
        </authorList>
    </citation>
    <scope>NUCLEOTIDE SEQUENCE [LARGE SCALE GENOMIC DNA]</scope>
    <source>
        <strain evidence="2 3">DSM 17734</strain>
    </source>
</reference>
<accession>H5Y422</accession>
<gene>
    <name evidence="2" type="ORF">DesyoDRAFT_2637</name>
</gene>
<evidence type="ECO:0000313" key="2">
    <source>
        <dbReference type="EMBL" id="EHQ89703.1"/>
    </source>
</evidence>
<dbReference type="EMBL" id="CM001441">
    <property type="protein sequence ID" value="EHQ89703.1"/>
    <property type="molecule type" value="Genomic_DNA"/>
</dbReference>
<dbReference type="PANTHER" id="PTHR36558:SF1">
    <property type="entry name" value="RESTRICTION ENDONUCLEASE DOMAIN-CONTAINING PROTEIN-RELATED"/>
    <property type="match status" value="1"/>
</dbReference>